<reference evidence="1" key="1">
    <citation type="submission" date="2014-01" db="EMBL/GenBank/DDBJ databases">
        <authorList>
            <person name="Brown-Elliot B."/>
            <person name="Wallace R."/>
            <person name="Lenaerts A."/>
            <person name="Ordway D."/>
            <person name="DeGroote M.A."/>
            <person name="Parker T."/>
            <person name="Sizemore C."/>
            <person name="Tallon L.J."/>
            <person name="Sadzewicz L.K."/>
            <person name="Sengamalay N."/>
            <person name="Fraser C.M."/>
            <person name="Hine E."/>
            <person name="Shefchek K.A."/>
            <person name="Das S.P."/>
            <person name="Tettelin H."/>
        </authorList>
    </citation>
    <scope>NUCLEOTIDE SEQUENCE [LARGE SCALE GENOMIC DNA]</scope>
    <source>
        <strain evidence="1">4042</strain>
    </source>
</reference>
<sequence>MRFTIVFAENPADDALLVQSAFIVFDSQFTGSLKPPLGLTRTSIFGILYLTELFSVEQIRPP</sequence>
<organism evidence="1">
    <name type="scientific">Mycobacterium xenopi 4042</name>
    <dbReference type="NCBI Taxonomy" id="1299334"/>
    <lineage>
        <taxon>Bacteria</taxon>
        <taxon>Bacillati</taxon>
        <taxon>Actinomycetota</taxon>
        <taxon>Actinomycetes</taxon>
        <taxon>Mycobacteriales</taxon>
        <taxon>Mycobacteriaceae</taxon>
        <taxon>Mycobacterium</taxon>
    </lineage>
</organism>
<gene>
    <name evidence="1" type="ORF">I553_1626</name>
</gene>
<evidence type="ECO:0000313" key="1">
    <source>
        <dbReference type="EMBL" id="EUA54684.1"/>
    </source>
</evidence>
<name>X8CF05_MYCXE</name>
<accession>X8CF05</accession>
<dbReference type="AlphaFoldDB" id="X8CF05"/>
<proteinExistence type="predicted"/>
<comment type="caution">
    <text evidence="1">The sequence shown here is derived from an EMBL/GenBank/DDBJ whole genome shotgun (WGS) entry which is preliminary data.</text>
</comment>
<dbReference type="EMBL" id="JAOB01000032">
    <property type="protein sequence ID" value="EUA54684.1"/>
    <property type="molecule type" value="Genomic_DNA"/>
</dbReference>
<protein>
    <submittedName>
        <fullName evidence="1">Uncharacterized protein</fullName>
    </submittedName>
</protein>